<reference evidence="2" key="1">
    <citation type="journal article" date="2021" name="Microb. Physiol.">
        <title>Proteogenomic Insights into the Physiology of Marine, Sulfate-Reducing, Filamentous Desulfonema limicola and Desulfonema magnum.</title>
        <authorList>
            <person name="Schnaars V."/>
            <person name="Wohlbrand L."/>
            <person name="Scheve S."/>
            <person name="Hinrichs C."/>
            <person name="Reinhardt R."/>
            <person name="Rabus R."/>
        </authorList>
    </citation>
    <scope>NUCLEOTIDE SEQUENCE</scope>
    <source>
        <strain evidence="2">5ac10</strain>
    </source>
</reference>
<dbReference type="Pfam" id="PF00801">
    <property type="entry name" value="PKD"/>
    <property type="match status" value="1"/>
</dbReference>
<feature type="domain" description="PKD" evidence="1">
    <location>
        <begin position="198"/>
        <end position="267"/>
    </location>
</feature>
<dbReference type="CDD" id="cd00146">
    <property type="entry name" value="PKD"/>
    <property type="match status" value="1"/>
</dbReference>
<proteinExistence type="predicted"/>
<evidence type="ECO:0000313" key="2">
    <source>
        <dbReference type="EMBL" id="QTA83198.1"/>
    </source>
</evidence>
<dbReference type="KEGG" id="dli:dnl_55940"/>
<protein>
    <submittedName>
        <fullName evidence="2">PKD domain-containing protein</fullName>
    </submittedName>
</protein>
<dbReference type="Proteomes" id="UP000663720">
    <property type="component" value="Chromosome"/>
</dbReference>
<dbReference type="InterPro" id="IPR035986">
    <property type="entry name" value="PKD_dom_sf"/>
</dbReference>
<sequence length="421" mass="46011">MKGQFYTAALILFLTGTLFLSQAFGAEEELIEYFNPPGASKDIFDQDEFVKTFTFSGSAGKLVKKIQFGALLSAYYKKNDNETVVAFSASFRTTVTINGQLIIWSGIPFYPQPSSEPNPDIHVSTEKTVSDKIIISDGDIITIKIGMGDGGGILYNDNEDEPRKNYLKLILDDPPVNCDVSAAFALDNDPEKNIVLIGEEVTFTNTSTGTGLETAEWEWSFDINSPESLPEELKSLKEPKFTFTKAGTYTLQLAAAGKEGDAVCTTNAPSITFEVKCGVQADFTPSAYTIVKGESIQFINNSDVSGATAPEWEWSFDSRFTDKVFPENENDKENPTVYFDTKGSYIVILKATIPPDLCTTTNSRAVAVVDTNLSHAILGLKVLAGFGDTLSSTDKQLTDLVKDEKITLEDIISILRKIAGQ</sequence>
<dbReference type="InterPro" id="IPR013783">
    <property type="entry name" value="Ig-like_fold"/>
</dbReference>
<dbReference type="EMBL" id="CP061799">
    <property type="protein sequence ID" value="QTA83198.1"/>
    <property type="molecule type" value="Genomic_DNA"/>
</dbReference>
<organism evidence="2 3">
    <name type="scientific">Desulfonema limicola</name>
    <dbReference type="NCBI Taxonomy" id="45656"/>
    <lineage>
        <taxon>Bacteria</taxon>
        <taxon>Pseudomonadati</taxon>
        <taxon>Thermodesulfobacteriota</taxon>
        <taxon>Desulfobacteria</taxon>
        <taxon>Desulfobacterales</taxon>
        <taxon>Desulfococcaceae</taxon>
        <taxon>Desulfonema</taxon>
    </lineage>
</organism>
<dbReference type="Gene3D" id="2.60.40.10">
    <property type="entry name" value="Immunoglobulins"/>
    <property type="match status" value="2"/>
</dbReference>
<evidence type="ECO:0000259" key="1">
    <source>
        <dbReference type="PROSITE" id="PS50093"/>
    </source>
</evidence>
<dbReference type="SUPFAM" id="SSF49299">
    <property type="entry name" value="PKD domain"/>
    <property type="match status" value="2"/>
</dbReference>
<dbReference type="PROSITE" id="PS50093">
    <property type="entry name" value="PKD"/>
    <property type="match status" value="1"/>
</dbReference>
<gene>
    <name evidence="2" type="ORF">dnl_55940</name>
</gene>
<accession>A0A975BD93</accession>
<dbReference type="RefSeq" id="WP_207689012.1">
    <property type="nucleotide sequence ID" value="NZ_CP061799.1"/>
</dbReference>
<dbReference type="AlphaFoldDB" id="A0A975BD93"/>
<dbReference type="InterPro" id="IPR000601">
    <property type="entry name" value="PKD_dom"/>
</dbReference>
<evidence type="ECO:0000313" key="3">
    <source>
        <dbReference type="Proteomes" id="UP000663720"/>
    </source>
</evidence>
<keyword evidence="3" id="KW-1185">Reference proteome</keyword>
<name>A0A975BD93_9BACT</name>